<dbReference type="AlphaFoldDB" id="A0A9P5C7K3"/>
<dbReference type="EMBL" id="QLNT01000023">
    <property type="protein sequence ID" value="KAF3060449.1"/>
    <property type="molecule type" value="Genomic_DNA"/>
</dbReference>
<sequence>MALRIASHAVKKNSSPSEPWSINVCPSLRAWLAPCPANPDPDSTEGRAVWSGGEKGEPARDKPSPHGAPACFDFAVGKLRAFVVSGFILVRPGIIYPSVRYHMRSTALGYQIQIESCLETEHASLCHRSQGPAAPLPAAGLGSSMLSLVCSAVAASLVSDSDPGDRPMARPQRGLLSGQGGPNLATVAASGAAKYPERAQQVTAGASSHYFSACHSTTPVPGRRRPGTSTYLLARAAPAVPGTHNS</sequence>
<reference evidence="2 3" key="1">
    <citation type="submission" date="2018-06" db="EMBL/GenBank/DDBJ databases">
        <title>Genome analysis of cellulolytic fungus Trichoderma lentiforme CFAM-422.</title>
        <authorList>
            <person name="Steindorff A.S."/>
            <person name="Formighieri E.F."/>
            <person name="Midorikawa G.E.O."/>
            <person name="Tamietti M.S."/>
            <person name="Ramos E.Z."/>
            <person name="Silva A.S."/>
            <person name="Bon E.P.S."/>
            <person name="Mendes T.D."/>
            <person name="Damaso M.C.T."/>
            <person name="Favaro L.C.L."/>
        </authorList>
    </citation>
    <scope>NUCLEOTIDE SEQUENCE [LARGE SCALE GENOMIC DNA]</scope>
    <source>
        <strain evidence="2 3">CFAM-422</strain>
    </source>
</reference>
<feature type="region of interest" description="Disordered" evidence="1">
    <location>
        <begin position="36"/>
        <end position="65"/>
    </location>
</feature>
<comment type="caution">
    <text evidence="2">The sequence shown here is derived from an EMBL/GenBank/DDBJ whole genome shotgun (WGS) entry which is preliminary data.</text>
</comment>
<accession>A0A9P5C7K3</accession>
<protein>
    <submittedName>
        <fullName evidence="2">Uncharacterized protein</fullName>
    </submittedName>
</protein>
<evidence type="ECO:0000313" key="3">
    <source>
        <dbReference type="Proteomes" id="UP000801864"/>
    </source>
</evidence>
<feature type="compositionally biased region" description="Basic and acidic residues" evidence="1">
    <location>
        <begin position="54"/>
        <end position="64"/>
    </location>
</feature>
<proteinExistence type="predicted"/>
<dbReference type="Proteomes" id="UP000801864">
    <property type="component" value="Unassembled WGS sequence"/>
</dbReference>
<evidence type="ECO:0000256" key="1">
    <source>
        <dbReference type="SAM" id="MobiDB-lite"/>
    </source>
</evidence>
<keyword evidence="3" id="KW-1185">Reference proteome</keyword>
<organism evidence="2 3">
    <name type="scientific">Trichoderma lentiforme</name>
    <dbReference type="NCBI Taxonomy" id="1567552"/>
    <lineage>
        <taxon>Eukaryota</taxon>
        <taxon>Fungi</taxon>
        <taxon>Dikarya</taxon>
        <taxon>Ascomycota</taxon>
        <taxon>Pezizomycotina</taxon>
        <taxon>Sordariomycetes</taxon>
        <taxon>Hypocreomycetidae</taxon>
        <taxon>Hypocreales</taxon>
        <taxon>Hypocreaceae</taxon>
        <taxon>Trichoderma</taxon>
    </lineage>
</organism>
<gene>
    <name evidence="2" type="ORF">CFAM422_011109</name>
</gene>
<name>A0A9P5C7K3_9HYPO</name>
<feature type="region of interest" description="Disordered" evidence="1">
    <location>
        <begin position="160"/>
        <end position="181"/>
    </location>
</feature>
<evidence type="ECO:0000313" key="2">
    <source>
        <dbReference type="EMBL" id="KAF3060449.1"/>
    </source>
</evidence>